<proteinExistence type="predicted"/>
<gene>
    <name evidence="3" type="ORF">GCM10009688_08140</name>
</gene>
<feature type="region of interest" description="Disordered" evidence="1">
    <location>
        <begin position="147"/>
        <end position="167"/>
    </location>
</feature>
<dbReference type="Proteomes" id="UP001500784">
    <property type="component" value="Unassembled WGS sequence"/>
</dbReference>
<evidence type="ECO:0000313" key="4">
    <source>
        <dbReference type="Proteomes" id="UP001500784"/>
    </source>
</evidence>
<protein>
    <submittedName>
        <fullName evidence="3">DUF4383 domain-containing protein</fullName>
    </submittedName>
</protein>
<reference evidence="4" key="1">
    <citation type="journal article" date="2019" name="Int. J. Syst. Evol. Microbiol.">
        <title>The Global Catalogue of Microorganisms (GCM) 10K type strain sequencing project: providing services to taxonomists for standard genome sequencing and annotation.</title>
        <authorList>
            <consortium name="The Broad Institute Genomics Platform"/>
            <consortium name="The Broad Institute Genome Sequencing Center for Infectious Disease"/>
            <person name="Wu L."/>
            <person name="Ma J."/>
        </authorList>
    </citation>
    <scope>NUCLEOTIDE SEQUENCE [LARGE SCALE GENOMIC DNA]</scope>
    <source>
        <strain evidence="4">JCM 13316</strain>
    </source>
</reference>
<keyword evidence="2" id="KW-0812">Transmembrane</keyword>
<dbReference type="RefSeq" id="WP_152225118.1">
    <property type="nucleotide sequence ID" value="NZ_BAAALV010000002.1"/>
</dbReference>
<dbReference type="Pfam" id="PF14325">
    <property type="entry name" value="DUF4383"/>
    <property type="match status" value="1"/>
</dbReference>
<keyword evidence="2" id="KW-1133">Transmembrane helix</keyword>
<sequence length="167" mass="17696">MSYASSNRGLSAHRTSAQIAATVFGIIFLAIGVLGFIPGITTNYGALYFAGYGSEAVLLGLFQVSILHNVVHMLLGFAGLWMARSNSSARTYLIGAGVLYLLLFIYGLIIPLNSAANFVPFNWADNWLHLALAAVMIILGFVLGSERSRGTSRGPSRGSPGEGSIPN</sequence>
<accession>A0ABP5AB41</accession>
<feature type="compositionally biased region" description="Low complexity" evidence="1">
    <location>
        <begin position="151"/>
        <end position="167"/>
    </location>
</feature>
<keyword evidence="4" id="KW-1185">Reference proteome</keyword>
<feature type="transmembrane region" description="Helical" evidence="2">
    <location>
        <begin position="60"/>
        <end position="80"/>
    </location>
</feature>
<evidence type="ECO:0000256" key="1">
    <source>
        <dbReference type="SAM" id="MobiDB-lite"/>
    </source>
</evidence>
<feature type="transmembrane region" description="Helical" evidence="2">
    <location>
        <begin position="127"/>
        <end position="144"/>
    </location>
</feature>
<feature type="transmembrane region" description="Helical" evidence="2">
    <location>
        <begin position="21"/>
        <end position="40"/>
    </location>
</feature>
<dbReference type="EMBL" id="BAAALV010000002">
    <property type="protein sequence ID" value="GAA1906552.1"/>
    <property type="molecule type" value="Genomic_DNA"/>
</dbReference>
<organism evidence="3 4">
    <name type="scientific">Arthrobacter gandavensis</name>
    <dbReference type="NCBI Taxonomy" id="169960"/>
    <lineage>
        <taxon>Bacteria</taxon>
        <taxon>Bacillati</taxon>
        <taxon>Actinomycetota</taxon>
        <taxon>Actinomycetes</taxon>
        <taxon>Micrococcales</taxon>
        <taxon>Micrococcaceae</taxon>
        <taxon>Arthrobacter</taxon>
    </lineage>
</organism>
<name>A0ABP5AB41_9MICC</name>
<comment type="caution">
    <text evidence="3">The sequence shown here is derived from an EMBL/GenBank/DDBJ whole genome shotgun (WGS) entry which is preliminary data.</text>
</comment>
<evidence type="ECO:0000256" key="2">
    <source>
        <dbReference type="SAM" id="Phobius"/>
    </source>
</evidence>
<feature type="transmembrane region" description="Helical" evidence="2">
    <location>
        <begin position="92"/>
        <end position="112"/>
    </location>
</feature>
<evidence type="ECO:0000313" key="3">
    <source>
        <dbReference type="EMBL" id="GAA1906552.1"/>
    </source>
</evidence>
<keyword evidence="2" id="KW-0472">Membrane</keyword>